<organism evidence="6 7">
    <name type="scientific">Westerdykella ornata</name>
    <dbReference type="NCBI Taxonomy" id="318751"/>
    <lineage>
        <taxon>Eukaryota</taxon>
        <taxon>Fungi</taxon>
        <taxon>Dikarya</taxon>
        <taxon>Ascomycota</taxon>
        <taxon>Pezizomycotina</taxon>
        <taxon>Dothideomycetes</taxon>
        <taxon>Pleosporomycetidae</taxon>
        <taxon>Pleosporales</taxon>
        <taxon>Sporormiaceae</taxon>
        <taxon>Westerdykella</taxon>
    </lineage>
</organism>
<dbReference type="EMBL" id="ML986504">
    <property type="protein sequence ID" value="KAF2274257.1"/>
    <property type="molecule type" value="Genomic_DNA"/>
</dbReference>
<keyword evidence="3" id="KW-0949">S-adenosyl-L-methionine</keyword>
<keyword evidence="4" id="KW-0680">Restriction system</keyword>
<dbReference type="OrthoDB" id="269872at2759"/>
<feature type="domain" description="DNA methylase adenine-specific" evidence="5">
    <location>
        <begin position="118"/>
        <end position="246"/>
    </location>
</feature>
<evidence type="ECO:0000313" key="7">
    <source>
        <dbReference type="Proteomes" id="UP000800097"/>
    </source>
</evidence>
<evidence type="ECO:0000313" key="6">
    <source>
        <dbReference type="EMBL" id="KAF2274257.1"/>
    </source>
</evidence>
<proteinExistence type="predicted"/>
<dbReference type="GO" id="GO:0009307">
    <property type="term" value="P:DNA restriction-modification system"/>
    <property type="evidence" value="ECO:0007669"/>
    <property type="project" value="UniProtKB-KW"/>
</dbReference>
<dbReference type="PANTHER" id="PTHR18895">
    <property type="entry name" value="HEMK METHYLTRANSFERASE"/>
    <property type="match status" value="1"/>
</dbReference>
<keyword evidence="1 6" id="KW-0489">Methyltransferase</keyword>
<gene>
    <name evidence="6" type="ORF">EI97DRAFT_381852</name>
</gene>
<evidence type="ECO:0000256" key="1">
    <source>
        <dbReference type="ARBA" id="ARBA00022603"/>
    </source>
</evidence>
<dbReference type="Pfam" id="PF02384">
    <property type="entry name" value="N6_Mtase"/>
    <property type="match status" value="1"/>
</dbReference>
<name>A0A6A6JDA9_WESOR</name>
<evidence type="ECO:0000256" key="4">
    <source>
        <dbReference type="ARBA" id="ARBA00022747"/>
    </source>
</evidence>
<dbReference type="AlphaFoldDB" id="A0A6A6JDA9"/>
<dbReference type="InterPro" id="IPR002052">
    <property type="entry name" value="DNA_methylase_N6_adenine_CS"/>
</dbReference>
<dbReference type="PROSITE" id="PS00092">
    <property type="entry name" value="N6_MTASE"/>
    <property type="match status" value="1"/>
</dbReference>
<accession>A0A6A6JDA9</accession>
<dbReference type="GO" id="GO:0005739">
    <property type="term" value="C:mitochondrion"/>
    <property type="evidence" value="ECO:0007669"/>
    <property type="project" value="TreeGrafter"/>
</dbReference>
<dbReference type="GO" id="GO:0008276">
    <property type="term" value="F:protein methyltransferase activity"/>
    <property type="evidence" value="ECO:0007669"/>
    <property type="project" value="InterPro"/>
</dbReference>
<dbReference type="GO" id="GO:0008170">
    <property type="term" value="F:N-methyltransferase activity"/>
    <property type="evidence" value="ECO:0007669"/>
    <property type="project" value="InterPro"/>
</dbReference>
<dbReference type="InterPro" id="IPR029063">
    <property type="entry name" value="SAM-dependent_MTases_sf"/>
</dbReference>
<evidence type="ECO:0000256" key="2">
    <source>
        <dbReference type="ARBA" id="ARBA00022679"/>
    </source>
</evidence>
<keyword evidence="2 6" id="KW-0808">Transferase</keyword>
<dbReference type="GeneID" id="54548996"/>
<dbReference type="RefSeq" id="XP_033651796.1">
    <property type="nucleotide sequence ID" value="XM_033795821.1"/>
</dbReference>
<reference evidence="6" key="1">
    <citation type="journal article" date="2020" name="Stud. Mycol.">
        <title>101 Dothideomycetes genomes: a test case for predicting lifestyles and emergence of pathogens.</title>
        <authorList>
            <person name="Haridas S."/>
            <person name="Albert R."/>
            <person name="Binder M."/>
            <person name="Bloem J."/>
            <person name="Labutti K."/>
            <person name="Salamov A."/>
            <person name="Andreopoulos B."/>
            <person name="Baker S."/>
            <person name="Barry K."/>
            <person name="Bills G."/>
            <person name="Bluhm B."/>
            <person name="Cannon C."/>
            <person name="Castanera R."/>
            <person name="Culley D."/>
            <person name="Daum C."/>
            <person name="Ezra D."/>
            <person name="Gonzalez J."/>
            <person name="Henrissat B."/>
            <person name="Kuo A."/>
            <person name="Liang C."/>
            <person name="Lipzen A."/>
            <person name="Lutzoni F."/>
            <person name="Magnuson J."/>
            <person name="Mondo S."/>
            <person name="Nolan M."/>
            <person name="Ohm R."/>
            <person name="Pangilinan J."/>
            <person name="Park H.-J."/>
            <person name="Ramirez L."/>
            <person name="Alfaro M."/>
            <person name="Sun H."/>
            <person name="Tritt A."/>
            <person name="Yoshinaga Y."/>
            <person name="Zwiers L.-H."/>
            <person name="Turgeon B."/>
            <person name="Goodwin S."/>
            <person name="Spatafora J."/>
            <person name="Crous P."/>
            <person name="Grigoriev I."/>
        </authorList>
    </citation>
    <scope>NUCLEOTIDE SEQUENCE</scope>
    <source>
        <strain evidence="6">CBS 379.55</strain>
    </source>
</reference>
<evidence type="ECO:0000259" key="5">
    <source>
        <dbReference type="Pfam" id="PF02384"/>
    </source>
</evidence>
<dbReference type="CDD" id="cd02440">
    <property type="entry name" value="AdoMet_MTases"/>
    <property type="match status" value="1"/>
</dbReference>
<dbReference type="NCBIfam" id="TIGR00536">
    <property type="entry name" value="hemK_fam"/>
    <property type="match status" value="1"/>
</dbReference>
<sequence length="356" mass="39748">MPRLPTSLIRAARLIDPLLPLLLRPCRDLRSAQNELRWLCEHIQNHAGARNITERTALLKKLVQERSTGKPLQYILGTEFFGDFEIECRPGVLIPRQETAASITQLVHLLRKSKSLPPELRILDLCTGTGCIPLLFQDELSKHQDIRLELLGVDISKKAIQLARSNLAKLRSQGKPTAGNKISFMRADVLDDAREGYDHEIPKLMSALESQHKSSTWDILISNPPYVSPSEYWKTTTRSVRCFEPQLALVPPPSHGLKDLDQGDRFYPRLLHIARDVAAKIVLFEVADLDQALRVTGMARQAGIFSGIEIWRDDPGGSAELESTYASGDFPIVGSGNGRSVLCWRGEGAVWLGKHV</sequence>
<dbReference type="InterPro" id="IPR003356">
    <property type="entry name" value="DNA_methylase_A-5"/>
</dbReference>
<dbReference type="InterPro" id="IPR004556">
    <property type="entry name" value="HemK-like"/>
</dbReference>
<dbReference type="InterPro" id="IPR050320">
    <property type="entry name" value="N5-glutamine_MTase"/>
</dbReference>
<keyword evidence="7" id="KW-1185">Reference proteome</keyword>
<evidence type="ECO:0000256" key="3">
    <source>
        <dbReference type="ARBA" id="ARBA00022691"/>
    </source>
</evidence>
<dbReference type="PANTHER" id="PTHR18895:SF74">
    <property type="entry name" value="MTRF1L RELEASE FACTOR GLUTAMINE METHYLTRANSFERASE"/>
    <property type="match status" value="1"/>
</dbReference>
<dbReference type="Gene3D" id="3.40.50.150">
    <property type="entry name" value="Vaccinia Virus protein VP39"/>
    <property type="match status" value="1"/>
</dbReference>
<protein>
    <submittedName>
        <fullName evidence="6">S-adenosyl-L-methionine-dependent methyltransferase</fullName>
    </submittedName>
</protein>
<dbReference type="GO" id="GO:0003677">
    <property type="term" value="F:DNA binding"/>
    <property type="evidence" value="ECO:0007669"/>
    <property type="project" value="InterPro"/>
</dbReference>
<dbReference type="GO" id="GO:0032259">
    <property type="term" value="P:methylation"/>
    <property type="evidence" value="ECO:0007669"/>
    <property type="project" value="UniProtKB-KW"/>
</dbReference>
<dbReference type="Proteomes" id="UP000800097">
    <property type="component" value="Unassembled WGS sequence"/>
</dbReference>
<dbReference type="SUPFAM" id="SSF53335">
    <property type="entry name" value="S-adenosyl-L-methionine-dependent methyltransferases"/>
    <property type="match status" value="1"/>
</dbReference>